<accession>A0A6I2R8Q0</accession>
<comment type="similarity">
    <text evidence="2 4">Belongs to the TPP enzyme family.</text>
</comment>
<proteinExistence type="inferred from homology"/>
<sequence length="577" mass="62486">MDKRMKKHGGNVMAGLLADYGVTAVFGVPGGQTLPLYYGILDEGNRIRHILMKDEIDATFAADAYARISGGIGVCDATAGCGAIKFISGLAEAYNTSIPVIAIGSEMEGDWLAARYRGTGSQVVDSKEVLKPVTKWQACLPHVNKMPELVQTAAQMAVSGRPGPVFIECPWRPFREEYTGPDYESNRKLASLPAHRPTPSRDEIDEAIQVLKEAKRPVMLLGGGAWRSGARAEITALAERMAMPAAASLTGKGVLPENHPLSLGVVGSLGGNDVSRKMVEEADVILAIGFKFSQNSTYGWTIPRKGQKEIRIDIDETEMNKLHTTDVGLVGDAKATLQLLLDRLDAQRDPTAVEKEIAKLYRAWRKKNRPAVEADDCITPQRVVSLLNELCGDDTILACDASFSCGWAGSFFDVYGARRTILPRGAGGLGYGLPAGIGAAAARPGNKVVVLTGDGGLNYCLGEMAVLHEQNMDVKVVVLNNSILGWIKWYEAAMWDGRFTEVDTETIDYAAVARGLNCKGISIRDPRTLREELKTALELEGPVVIDITTAETEACKFTDDPKAVAYIRESAEQKKRK</sequence>
<dbReference type="Gene3D" id="3.40.50.1220">
    <property type="entry name" value="TPP-binding domain"/>
    <property type="match status" value="1"/>
</dbReference>
<dbReference type="SUPFAM" id="SSF52518">
    <property type="entry name" value="Thiamin diphosphate-binding fold (THDP-binding)"/>
    <property type="match status" value="2"/>
</dbReference>
<dbReference type="AlphaFoldDB" id="A0A6I2R8Q0"/>
<evidence type="ECO:0000259" key="6">
    <source>
        <dbReference type="Pfam" id="PF02775"/>
    </source>
</evidence>
<dbReference type="GO" id="GO:0009099">
    <property type="term" value="P:L-valine biosynthetic process"/>
    <property type="evidence" value="ECO:0007669"/>
    <property type="project" value="TreeGrafter"/>
</dbReference>
<evidence type="ECO:0000256" key="2">
    <source>
        <dbReference type="ARBA" id="ARBA00007812"/>
    </source>
</evidence>
<dbReference type="Pfam" id="PF00205">
    <property type="entry name" value="TPP_enzyme_M"/>
    <property type="match status" value="1"/>
</dbReference>
<dbReference type="Pfam" id="PF02776">
    <property type="entry name" value="TPP_enzyme_N"/>
    <property type="match status" value="1"/>
</dbReference>
<dbReference type="GO" id="GO:0050660">
    <property type="term" value="F:flavin adenine dinucleotide binding"/>
    <property type="evidence" value="ECO:0007669"/>
    <property type="project" value="TreeGrafter"/>
</dbReference>
<dbReference type="PANTHER" id="PTHR18968">
    <property type="entry name" value="THIAMINE PYROPHOSPHATE ENZYMES"/>
    <property type="match status" value="1"/>
</dbReference>
<dbReference type="CDD" id="cd00568">
    <property type="entry name" value="TPP_enzymes"/>
    <property type="match status" value="1"/>
</dbReference>
<evidence type="ECO:0000313" key="8">
    <source>
        <dbReference type="EMBL" id="MSB22169.1"/>
    </source>
</evidence>
<dbReference type="GO" id="GO:0003984">
    <property type="term" value="F:acetolactate synthase activity"/>
    <property type="evidence" value="ECO:0007669"/>
    <property type="project" value="TreeGrafter"/>
</dbReference>
<dbReference type="InterPro" id="IPR029035">
    <property type="entry name" value="DHS-like_NAD/FAD-binding_dom"/>
</dbReference>
<feature type="domain" description="Thiamine pyrophosphate enzyme TPP-binding" evidence="6">
    <location>
        <begin position="404"/>
        <end position="547"/>
    </location>
</feature>
<dbReference type="InterPro" id="IPR012001">
    <property type="entry name" value="Thiamin_PyroP_enz_TPP-bd_dom"/>
</dbReference>
<dbReference type="InterPro" id="IPR000399">
    <property type="entry name" value="TPP-bd_CS"/>
</dbReference>
<name>A0A6I2R8Q0_FLAPL</name>
<dbReference type="GO" id="GO:0030976">
    <property type="term" value="F:thiamine pyrophosphate binding"/>
    <property type="evidence" value="ECO:0007669"/>
    <property type="project" value="InterPro"/>
</dbReference>
<protein>
    <recommendedName>
        <fullName evidence="10">Acetolactate synthase</fullName>
    </recommendedName>
</protein>
<dbReference type="InterPro" id="IPR029061">
    <property type="entry name" value="THDP-binding"/>
</dbReference>
<evidence type="ECO:0000256" key="1">
    <source>
        <dbReference type="ARBA" id="ARBA00001964"/>
    </source>
</evidence>
<dbReference type="Proteomes" id="UP000434475">
    <property type="component" value="Unassembled WGS sequence"/>
</dbReference>
<dbReference type="PROSITE" id="PS00187">
    <property type="entry name" value="TPP_ENZYMES"/>
    <property type="match status" value="1"/>
</dbReference>
<dbReference type="GO" id="GO:0009097">
    <property type="term" value="P:isoleucine biosynthetic process"/>
    <property type="evidence" value="ECO:0007669"/>
    <property type="project" value="TreeGrafter"/>
</dbReference>
<dbReference type="InterPro" id="IPR012000">
    <property type="entry name" value="Thiamin_PyroP_enz_cen_dom"/>
</dbReference>
<keyword evidence="3 4" id="KW-0786">Thiamine pyrophosphate</keyword>
<gene>
    <name evidence="8" type="ORF">GKE97_22130</name>
</gene>
<dbReference type="Gene3D" id="3.40.50.970">
    <property type="match status" value="2"/>
</dbReference>
<dbReference type="InterPro" id="IPR045229">
    <property type="entry name" value="TPP_enz"/>
</dbReference>
<dbReference type="EMBL" id="WKPR01000034">
    <property type="protein sequence ID" value="MSB22169.1"/>
    <property type="molecule type" value="Genomic_DNA"/>
</dbReference>
<dbReference type="CDD" id="cd07035">
    <property type="entry name" value="TPP_PYR_POX_like"/>
    <property type="match status" value="1"/>
</dbReference>
<evidence type="ECO:0000256" key="3">
    <source>
        <dbReference type="ARBA" id="ARBA00023052"/>
    </source>
</evidence>
<evidence type="ECO:0000259" key="5">
    <source>
        <dbReference type="Pfam" id="PF00205"/>
    </source>
</evidence>
<dbReference type="GO" id="GO:0005948">
    <property type="term" value="C:acetolactate synthase complex"/>
    <property type="evidence" value="ECO:0007669"/>
    <property type="project" value="TreeGrafter"/>
</dbReference>
<evidence type="ECO:0008006" key="10">
    <source>
        <dbReference type="Google" id="ProtNLM"/>
    </source>
</evidence>
<dbReference type="PANTHER" id="PTHR18968:SF13">
    <property type="entry name" value="ACETOLACTATE SYNTHASE CATALYTIC SUBUNIT, MITOCHONDRIAL"/>
    <property type="match status" value="1"/>
</dbReference>
<reference evidence="8 9" key="1">
    <citation type="journal article" date="2019" name="Nat. Med.">
        <title>A library of human gut bacterial isolates paired with longitudinal multiomics data enables mechanistic microbiome research.</title>
        <authorList>
            <person name="Poyet M."/>
            <person name="Groussin M."/>
            <person name="Gibbons S.M."/>
            <person name="Avila-Pacheco J."/>
            <person name="Jiang X."/>
            <person name="Kearney S.M."/>
            <person name="Perrotta A.R."/>
            <person name="Berdy B."/>
            <person name="Zhao S."/>
            <person name="Lieberman T.D."/>
            <person name="Swanson P.K."/>
            <person name="Smith M."/>
            <person name="Roesemann S."/>
            <person name="Alexander J.E."/>
            <person name="Rich S.A."/>
            <person name="Livny J."/>
            <person name="Vlamakis H."/>
            <person name="Clish C."/>
            <person name="Bullock K."/>
            <person name="Deik A."/>
            <person name="Scott J."/>
            <person name="Pierce K.A."/>
            <person name="Xavier R.J."/>
            <person name="Alm E.J."/>
        </authorList>
    </citation>
    <scope>NUCLEOTIDE SEQUENCE [LARGE SCALE GENOMIC DNA]</scope>
    <source>
        <strain evidence="8 9">BIOML-A2</strain>
    </source>
</reference>
<evidence type="ECO:0000313" key="9">
    <source>
        <dbReference type="Proteomes" id="UP000434475"/>
    </source>
</evidence>
<comment type="caution">
    <text evidence="8">The sequence shown here is derived from an EMBL/GenBank/DDBJ whole genome shotgun (WGS) entry which is preliminary data.</text>
</comment>
<organism evidence="8 9">
    <name type="scientific">Flavonifractor plautii</name>
    <name type="common">Fusobacterium plautii</name>
    <dbReference type="NCBI Taxonomy" id="292800"/>
    <lineage>
        <taxon>Bacteria</taxon>
        <taxon>Bacillati</taxon>
        <taxon>Bacillota</taxon>
        <taxon>Clostridia</taxon>
        <taxon>Eubacteriales</taxon>
        <taxon>Oscillospiraceae</taxon>
        <taxon>Flavonifractor</taxon>
    </lineage>
</organism>
<dbReference type="GO" id="GO:0000287">
    <property type="term" value="F:magnesium ion binding"/>
    <property type="evidence" value="ECO:0007669"/>
    <property type="project" value="InterPro"/>
</dbReference>
<evidence type="ECO:0000259" key="7">
    <source>
        <dbReference type="Pfam" id="PF02776"/>
    </source>
</evidence>
<feature type="domain" description="Thiamine pyrophosphate enzyme N-terminal TPP-binding" evidence="7">
    <location>
        <begin position="8"/>
        <end position="108"/>
    </location>
</feature>
<comment type="cofactor">
    <cofactor evidence="1">
        <name>thiamine diphosphate</name>
        <dbReference type="ChEBI" id="CHEBI:58937"/>
    </cofactor>
</comment>
<dbReference type="Pfam" id="PF02775">
    <property type="entry name" value="TPP_enzyme_C"/>
    <property type="match status" value="1"/>
</dbReference>
<feature type="domain" description="Thiamine pyrophosphate enzyme central" evidence="5">
    <location>
        <begin position="204"/>
        <end position="340"/>
    </location>
</feature>
<dbReference type="InterPro" id="IPR011766">
    <property type="entry name" value="TPP_enzyme_TPP-bd"/>
</dbReference>
<dbReference type="RefSeq" id="WP_081029148.1">
    <property type="nucleotide sequence ID" value="NZ_JADMVA010000031.1"/>
</dbReference>
<evidence type="ECO:0000256" key="4">
    <source>
        <dbReference type="RuleBase" id="RU362132"/>
    </source>
</evidence>
<dbReference type="SUPFAM" id="SSF52467">
    <property type="entry name" value="DHS-like NAD/FAD-binding domain"/>
    <property type="match status" value="1"/>
</dbReference>